<evidence type="ECO:0000256" key="3">
    <source>
        <dbReference type="ARBA" id="ARBA00023015"/>
    </source>
</evidence>
<evidence type="ECO:0000256" key="1">
    <source>
        <dbReference type="ARBA" id="ARBA00004123"/>
    </source>
</evidence>
<evidence type="ECO:0000256" key="4">
    <source>
        <dbReference type="ARBA" id="ARBA00023163"/>
    </source>
</evidence>
<dbReference type="PANTHER" id="PTHR47338:SF5">
    <property type="entry name" value="ZN(II)2CYS6 TRANSCRIPTION FACTOR (EUROFUNG)"/>
    <property type="match status" value="1"/>
</dbReference>
<protein>
    <recommendedName>
        <fullName evidence="6">Xylanolytic transcriptional activator regulatory domain-containing protein</fullName>
    </recommendedName>
</protein>
<keyword evidence="2" id="KW-0479">Metal-binding</keyword>
<keyword evidence="5" id="KW-0539">Nucleus</keyword>
<evidence type="ECO:0000259" key="6">
    <source>
        <dbReference type="Pfam" id="PF04082"/>
    </source>
</evidence>
<dbReference type="Pfam" id="PF04082">
    <property type="entry name" value="Fungal_trans"/>
    <property type="match status" value="1"/>
</dbReference>
<dbReference type="CDD" id="cd12148">
    <property type="entry name" value="fungal_TF_MHR"/>
    <property type="match status" value="1"/>
</dbReference>
<accession>A0ABR2W1G2</accession>
<comment type="subcellular location">
    <subcellularLocation>
        <location evidence="1">Nucleus</location>
    </subcellularLocation>
</comment>
<dbReference type="InterPro" id="IPR050815">
    <property type="entry name" value="TF_fung"/>
</dbReference>
<reference evidence="7 8" key="1">
    <citation type="submission" date="2023-04" db="EMBL/GenBank/DDBJ databases">
        <title>Genome of Basidiobolus ranarum AG-B5.</title>
        <authorList>
            <person name="Stajich J.E."/>
            <person name="Carter-House D."/>
            <person name="Gryganskyi A."/>
        </authorList>
    </citation>
    <scope>NUCLEOTIDE SEQUENCE [LARGE SCALE GENOMIC DNA]</scope>
    <source>
        <strain evidence="7 8">AG-B5</strain>
    </source>
</reference>
<gene>
    <name evidence="7" type="ORF">K7432_006544</name>
</gene>
<feature type="domain" description="Xylanolytic transcriptional activator regulatory" evidence="6">
    <location>
        <begin position="11"/>
        <end position="275"/>
    </location>
</feature>
<evidence type="ECO:0000256" key="5">
    <source>
        <dbReference type="ARBA" id="ARBA00023242"/>
    </source>
</evidence>
<name>A0ABR2W1G2_9FUNG</name>
<keyword evidence="8" id="KW-1185">Reference proteome</keyword>
<organism evidence="7 8">
    <name type="scientific">Basidiobolus ranarum</name>
    <dbReference type="NCBI Taxonomy" id="34480"/>
    <lineage>
        <taxon>Eukaryota</taxon>
        <taxon>Fungi</taxon>
        <taxon>Fungi incertae sedis</taxon>
        <taxon>Zoopagomycota</taxon>
        <taxon>Entomophthoromycotina</taxon>
        <taxon>Basidiobolomycetes</taxon>
        <taxon>Basidiobolales</taxon>
        <taxon>Basidiobolaceae</taxon>
        <taxon>Basidiobolus</taxon>
    </lineage>
</organism>
<keyword evidence="4" id="KW-0804">Transcription</keyword>
<sequence length="600" mass="69005">MPDAKLRKRLIETYFKTLHHIQAMIHPQTFMQREQRGENSDLLILAICAATSIFVEEAENSNTPPYYLGEPFASRAQHIIQQNLMKPSLETAQALGTLFIYEFNAGNFGICQMYLELAFHYIKLSRIYRLDEDYQDDTLLSPKLWVEKETKRRIFWLITIKDRIISSELGVPQLVDLFDCEVQLPCEEYYWEHSLPITNVEKMDSDEEEMAIGMSCAPTGTLSSHPNQYGIRIKIILILGQISRYANRPKTKQILSKRSLTARFAVLEYALSAWWHHLPPELRKDDNMNSESVIPSVELIQHYKMVYYGATILLHRTYLAHMADLYNNTSQSVNPSIQDVGISVPESCRASMTKCTSTAFAVTRMIENYQQFKLSWFNLFSSQTVFLASTIHLNNIFSSTGDLKEQSKKAYEINVNFLKSIKDCRALAEFQLKILQKLELVCSNINRHPNSKQHPGTISMQWIAPTSTGSITWQDTLEEAFDRYCDTPFKDLTEASLHQRTDILASPDNPFRVGFSQDVIPLPEININLNPSQLQVAGDPNDPNPNYSSPDLIIQEKWKSELNPVCYDRLFVEKIYQESGLSSDFFDFFPLFDTTDNLNI</sequence>
<evidence type="ECO:0000256" key="2">
    <source>
        <dbReference type="ARBA" id="ARBA00022723"/>
    </source>
</evidence>
<evidence type="ECO:0000313" key="7">
    <source>
        <dbReference type="EMBL" id="KAK9716966.1"/>
    </source>
</evidence>
<keyword evidence="3" id="KW-0805">Transcription regulation</keyword>
<proteinExistence type="predicted"/>
<evidence type="ECO:0000313" key="8">
    <source>
        <dbReference type="Proteomes" id="UP001479436"/>
    </source>
</evidence>
<dbReference type="InterPro" id="IPR007219">
    <property type="entry name" value="XnlR_reg_dom"/>
</dbReference>
<dbReference type="Proteomes" id="UP001479436">
    <property type="component" value="Unassembled WGS sequence"/>
</dbReference>
<dbReference type="EMBL" id="JASJQH010007168">
    <property type="protein sequence ID" value="KAK9716966.1"/>
    <property type="molecule type" value="Genomic_DNA"/>
</dbReference>
<comment type="caution">
    <text evidence="7">The sequence shown here is derived from an EMBL/GenBank/DDBJ whole genome shotgun (WGS) entry which is preliminary data.</text>
</comment>
<dbReference type="PANTHER" id="PTHR47338">
    <property type="entry name" value="ZN(II)2CYS6 TRANSCRIPTION FACTOR (EUROFUNG)-RELATED"/>
    <property type="match status" value="1"/>
</dbReference>